<comment type="caution">
    <text evidence="2">The sequence shown here is derived from an EMBL/GenBank/DDBJ whole genome shotgun (WGS) entry which is preliminary data.</text>
</comment>
<dbReference type="PROSITE" id="PS51257">
    <property type="entry name" value="PROKAR_LIPOPROTEIN"/>
    <property type="match status" value="1"/>
</dbReference>
<protein>
    <recommendedName>
        <fullName evidence="4">DUF3429 domain-containing protein</fullName>
    </recommendedName>
</protein>
<keyword evidence="3" id="KW-1185">Reference proteome</keyword>
<reference evidence="2" key="2">
    <citation type="submission" date="2020-09" db="EMBL/GenBank/DDBJ databases">
        <authorList>
            <person name="Sun Q."/>
            <person name="Zhou Y."/>
        </authorList>
    </citation>
    <scope>NUCLEOTIDE SEQUENCE</scope>
    <source>
        <strain evidence="2">CGMCC 1.10998</strain>
    </source>
</reference>
<feature type="transmembrane region" description="Helical" evidence="1">
    <location>
        <begin position="128"/>
        <end position="149"/>
    </location>
</feature>
<dbReference type="PANTHER" id="PTHR15887:SF1">
    <property type="entry name" value="TRANSMEMBRANE PROTEIN 69"/>
    <property type="match status" value="1"/>
</dbReference>
<dbReference type="InterPro" id="IPR021836">
    <property type="entry name" value="DUF3429"/>
</dbReference>
<dbReference type="Pfam" id="PF11911">
    <property type="entry name" value="DUF3429"/>
    <property type="match status" value="1"/>
</dbReference>
<dbReference type="EMBL" id="BMED01000004">
    <property type="protein sequence ID" value="GGC89862.1"/>
    <property type="molecule type" value="Genomic_DNA"/>
</dbReference>
<sequence length="151" mass="16926">MDFFNKRLANQLGFSGLIPFVILSLACWVFHPDWLPYLIKAQLAYGIAILAFRGGLQWGIALMSPNKASDEIRQALLWGVLPSLIAWCAMTVDAGLGFLVQIVGFVVLYRVDKRLYAGYNLPDWFADLRFRLTCVVVTALAITFLAANLRQ</sequence>
<keyword evidence="1" id="KW-1133">Transmembrane helix</keyword>
<evidence type="ECO:0000313" key="2">
    <source>
        <dbReference type="EMBL" id="GGC89862.1"/>
    </source>
</evidence>
<feature type="transmembrane region" description="Helical" evidence="1">
    <location>
        <begin position="75"/>
        <end position="108"/>
    </location>
</feature>
<dbReference type="AlphaFoldDB" id="A0A916XNI0"/>
<proteinExistence type="predicted"/>
<evidence type="ECO:0008006" key="4">
    <source>
        <dbReference type="Google" id="ProtNLM"/>
    </source>
</evidence>
<evidence type="ECO:0000256" key="1">
    <source>
        <dbReference type="SAM" id="Phobius"/>
    </source>
</evidence>
<accession>A0A916XNI0</accession>
<dbReference type="RefSeq" id="WP_188567999.1">
    <property type="nucleotide sequence ID" value="NZ_BMED01000004.1"/>
</dbReference>
<reference evidence="2" key="1">
    <citation type="journal article" date="2014" name="Int. J. Syst. Evol. Microbiol.">
        <title>Complete genome sequence of Corynebacterium casei LMG S-19264T (=DSM 44701T), isolated from a smear-ripened cheese.</title>
        <authorList>
            <consortium name="US DOE Joint Genome Institute (JGI-PGF)"/>
            <person name="Walter F."/>
            <person name="Albersmeier A."/>
            <person name="Kalinowski J."/>
            <person name="Ruckert C."/>
        </authorList>
    </citation>
    <scope>NUCLEOTIDE SEQUENCE</scope>
    <source>
        <strain evidence="2">CGMCC 1.10998</strain>
    </source>
</reference>
<dbReference type="PANTHER" id="PTHR15887">
    <property type="entry name" value="TRANSMEMBRANE PROTEIN 69"/>
    <property type="match status" value="1"/>
</dbReference>
<keyword evidence="1" id="KW-0472">Membrane</keyword>
<feature type="transmembrane region" description="Helical" evidence="1">
    <location>
        <begin position="43"/>
        <end position="63"/>
    </location>
</feature>
<name>A0A916XNI0_9BURK</name>
<keyword evidence="1" id="KW-0812">Transmembrane</keyword>
<gene>
    <name evidence="2" type="ORF">GCM10011396_41380</name>
</gene>
<dbReference type="Proteomes" id="UP000637423">
    <property type="component" value="Unassembled WGS sequence"/>
</dbReference>
<evidence type="ECO:0000313" key="3">
    <source>
        <dbReference type="Proteomes" id="UP000637423"/>
    </source>
</evidence>
<organism evidence="2 3">
    <name type="scientific">Undibacterium terreum</name>
    <dbReference type="NCBI Taxonomy" id="1224302"/>
    <lineage>
        <taxon>Bacteria</taxon>
        <taxon>Pseudomonadati</taxon>
        <taxon>Pseudomonadota</taxon>
        <taxon>Betaproteobacteria</taxon>
        <taxon>Burkholderiales</taxon>
        <taxon>Oxalobacteraceae</taxon>
        <taxon>Undibacterium</taxon>
    </lineage>
</organism>
<feature type="transmembrane region" description="Helical" evidence="1">
    <location>
        <begin position="12"/>
        <end position="31"/>
    </location>
</feature>